<feature type="compositionally biased region" description="Acidic residues" evidence="1">
    <location>
        <begin position="249"/>
        <end position="259"/>
    </location>
</feature>
<name>A0AA86JLM5_9CLOT</name>
<dbReference type="InterPro" id="IPR004590">
    <property type="entry name" value="ssDNA_annealing_RecT"/>
</dbReference>
<dbReference type="Pfam" id="PF03837">
    <property type="entry name" value="RecT"/>
    <property type="match status" value="1"/>
</dbReference>
<comment type="caution">
    <text evidence="2">The sequence shown here is derived from an EMBL/GenBank/DDBJ whole genome shotgun (WGS) entry which is preliminary data.</text>
</comment>
<dbReference type="RefSeq" id="WP_317076762.1">
    <property type="nucleotide sequence ID" value="NZ_CAKJVE010000004.1"/>
</dbReference>
<dbReference type="GO" id="GO:0006259">
    <property type="term" value="P:DNA metabolic process"/>
    <property type="evidence" value="ECO:0007669"/>
    <property type="project" value="InterPro"/>
</dbReference>
<dbReference type="NCBIfam" id="TIGR00616">
    <property type="entry name" value="rect"/>
    <property type="match status" value="1"/>
</dbReference>
<accession>A0AA86JLM5</accession>
<dbReference type="Proteomes" id="UP000789738">
    <property type="component" value="Unassembled WGS sequence"/>
</dbReference>
<dbReference type="InterPro" id="IPR018330">
    <property type="entry name" value="RecT_fam"/>
</dbReference>
<proteinExistence type="predicted"/>
<evidence type="ECO:0000313" key="2">
    <source>
        <dbReference type="EMBL" id="CAG9703712.1"/>
    </source>
</evidence>
<protein>
    <submittedName>
        <fullName evidence="2">Recombinational DNA repair protein RecT (Prophage associated)</fullName>
    </submittedName>
</protein>
<dbReference type="GO" id="GO:0003677">
    <property type="term" value="F:DNA binding"/>
    <property type="evidence" value="ECO:0007669"/>
    <property type="project" value="InterPro"/>
</dbReference>
<dbReference type="AlphaFoldDB" id="A0AA86JLM5"/>
<sequence length="268" mass="30726">MANETSLAVVKQTNANLITMLDKEKGALPPGFNTLRFKQNVLTVLNDMDDKELIKMKGKEFFLAKCIMKGAYLGLDFFNKECYIITFSGTPQFMTDYKGEEKLCKKYSINPIKDIYAKLVREGDDFEEGVDHGQQYINFKAKPFSSNEIIGAFAVVYYKDGSMMYETMSREDIEVVRDTFSKQANGKAWKNSFGEMAKKTVLRRLCKHIQLDFDSIEQQKAWEDGSDMEFTNNNVENIVNEKSELEKELEENGAIEADFEEVKENGDN</sequence>
<evidence type="ECO:0000256" key="1">
    <source>
        <dbReference type="SAM" id="MobiDB-lite"/>
    </source>
</evidence>
<dbReference type="EMBL" id="CAKJVE010000004">
    <property type="protein sequence ID" value="CAG9703712.1"/>
    <property type="molecule type" value="Genomic_DNA"/>
</dbReference>
<evidence type="ECO:0000313" key="3">
    <source>
        <dbReference type="Proteomes" id="UP000789738"/>
    </source>
</evidence>
<gene>
    <name evidence="2" type="ORF">CNEO_40783</name>
</gene>
<feature type="region of interest" description="Disordered" evidence="1">
    <location>
        <begin position="249"/>
        <end position="268"/>
    </location>
</feature>
<organism evidence="2 3">
    <name type="scientific">Clostridium neonatale</name>
    <dbReference type="NCBI Taxonomy" id="137838"/>
    <lineage>
        <taxon>Bacteria</taxon>
        <taxon>Bacillati</taxon>
        <taxon>Bacillota</taxon>
        <taxon>Clostridia</taxon>
        <taxon>Eubacteriales</taxon>
        <taxon>Clostridiaceae</taxon>
        <taxon>Clostridium</taxon>
    </lineage>
</organism>
<reference evidence="2" key="1">
    <citation type="submission" date="2021-10" db="EMBL/GenBank/DDBJ databases">
        <authorList>
            <person name="Mesa V."/>
        </authorList>
    </citation>
    <scope>NUCLEOTIDE SEQUENCE</scope>
    <source>
        <strain evidence="2">CC3_PB</strain>
    </source>
</reference>